<proteinExistence type="predicted"/>
<reference evidence="1 2" key="1">
    <citation type="submission" date="2017-10" db="EMBL/GenBank/DDBJ databases">
        <title>Comparative genomics in systemic dimorphic fungi from Ajellomycetaceae.</title>
        <authorList>
            <person name="Munoz J.F."/>
            <person name="Mcewen J.G."/>
            <person name="Clay O.K."/>
            <person name="Cuomo C.A."/>
        </authorList>
    </citation>
    <scope>NUCLEOTIDE SEQUENCE [LARGE SCALE GENOMIC DNA]</scope>
    <source>
        <strain evidence="1 2">UAMH5409</strain>
    </source>
</reference>
<keyword evidence="2" id="KW-1185">Reference proteome</keyword>
<comment type="caution">
    <text evidence="1">The sequence shown here is derived from an EMBL/GenBank/DDBJ whole genome shotgun (WGS) entry which is preliminary data.</text>
</comment>
<evidence type="ECO:0008006" key="3">
    <source>
        <dbReference type="Google" id="ProtNLM"/>
    </source>
</evidence>
<organism evidence="1 2">
    <name type="scientific">Helicocarpus griseus UAMH5409</name>
    <dbReference type="NCBI Taxonomy" id="1447875"/>
    <lineage>
        <taxon>Eukaryota</taxon>
        <taxon>Fungi</taxon>
        <taxon>Dikarya</taxon>
        <taxon>Ascomycota</taxon>
        <taxon>Pezizomycotina</taxon>
        <taxon>Eurotiomycetes</taxon>
        <taxon>Eurotiomycetidae</taxon>
        <taxon>Onygenales</taxon>
        <taxon>Ajellomycetaceae</taxon>
        <taxon>Helicocarpus</taxon>
    </lineage>
</organism>
<evidence type="ECO:0000313" key="1">
    <source>
        <dbReference type="EMBL" id="PGH16542.1"/>
    </source>
</evidence>
<gene>
    <name evidence="1" type="ORF">AJ79_01648</name>
</gene>
<name>A0A2B7Y6N4_9EURO</name>
<sequence length="74" mass="8537">MSWQKLPPEIIHQIVVGHCLRSDLPNLALVNKAFSKLIPVFLYRYAYFKIHGDLGNVDLFDRSITQSPELVRLT</sequence>
<dbReference type="AlphaFoldDB" id="A0A2B7Y6N4"/>
<accession>A0A2B7Y6N4</accession>
<evidence type="ECO:0000313" key="2">
    <source>
        <dbReference type="Proteomes" id="UP000223968"/>
    </source>
</evidence>
<dbReference type="EMBL" id="PDNB01000016">
    <property type="protein sequence ID" value="PGH16542.1"/>
    <property type="molecule type" value="Genomic_DNA"/>
</dbReference>
<protein>
    <recommendedName>
        <fullName evidence="3">F-box domain-containing protein</fullName>
    </recommendedName>
</protein>
<dbReference type="Proteomes" id="UP000223968">
    <property type="component" value="Unassembled WGS sequence"/>
</dbReference>